<evidence type="ECO:0000313" key="1">
    <source>
        <dbReference type="EMBL" id="JAR95368.1"/>
    </source>
</evidence>
<proteinExistence type="predicted"/>
<dbReference type="AlphaFoldDB" id="A0A147BX81"/>
<name>A0A147BX81_IXORI</name>
<accession>A0A147BX81</accession>
<organism evidence="1">
    <name type="scientific">Ixodes ricinus</name>
    <name type="common">Common tick</name>
    <name type="synonym">Acarus ricinus</name>
    <dbReference type="NCBI Taxonomy" id="34613"/>
    <lineage>
        <taxon>Eukaryota</taxon>
        <taxon>Metazoa</taxon>
        <taxon>Ecdysozoa</taxon>
        <taxon>Arthropoda</taxon>
        <taxon>Chelicerata</taxon>
        <taxon>Arachnida</taxon>
        <taxon>Acari</taxon>
        <taxon>Parasitiformes</taxon>
        <taxon>Ixodida</taxon>
        <taxon>Ixodoidea</taxon>
        <taxon>Ixodidae</taxon>
        <taxon>Ixodinae</taxon>
        <taxon>Ixodes</taxon>
    </lineage>
</organism>
<reference evidence="1" key="1">
    <citation type="journal article" date="2018" name="PLoS Negl. Trop. Dis.">
        <title>Sialome diversity of ticks revealed by RNAseq of single tick salivary glands.</title>
        <authorList>
            <person name="Perner J."/>
            <person name="Kropackova S."/>
            <person name="Kopacek P."/>
            <person name="Ribeiro J.M."/>
        </authorList>
    </citation>
    <scope>NUCLEOTIDE SEQUENCE</scope>
    <source>
        <strain evidence="1">Siblings of single egg batch collected in Ceske Budejovice</strain>
        <tissue evidence="1">Salivary glands</tissue>
    </source>
</reference>
<sequence length="86" mass="9951">MFPFVMFKDRFFAFFAEAIIIGSPAGLGQKGSVAYPWSYCAQQKCYLLRHVCCTAERYSVIVKQTKLVLRANSAYRWHTDPRPIRP</sequence>
<protein>
    <submittedName>
        <fullName evidence="1">Putative secreted protein</fullName>
    </submittedName>
</protein>
<dbReference type="EMBL" id="GEGO01000036">
    <property type="protein sequence ID" value="JAR95368.1"/>
    <property type="molecule type" value="Transcribed_RNA"/>
</dbReference>